<keyword evidence="2" id="KW-1185">Reference proteome</keyword>
<dbReference type="AlphaFoldDB" id="A0A179F9V2"/>
<dbReference type="Proteomes" id="UP000078397">
    <property type="component" value="Unassembled WGS sequence"/>
</dbReference>
<organism evidence="1 2">
    <name type="scientific">Pochonia chlamydosporia 170</name>
    <dbReference type="NCBI Taxonomy" id="1380566"/>
    <lineage>
        <taxon>Eukaryota</taxon>
        <taxon>Fungi</taxon>
        <taxon>Dikarya</taxon>
        <taxon>Ascomycota</taxon>
        <taxon>Pezizomycotina</taxon>
        <taxon>Sordariomycetes</taxon>
        <taxon>Hypocreomycetidae</taxon>
        <taxon>Hypocreales</taxon>
        <taxon>Clavicipitaceae</taxon>
        <taxon>Pochonia</taxon>
    </lineage>
</organism>
<evidence type="ECO:0000313" key="2">
    <source>
        <dbReference type="Proteomes" id="UP000078397"/>
    </source>
</evidence>
<name>A0A179F9V2_METCM</name>
<dbReference type="GeneID" id="28858314"/>
<dbReference type="RefSeq" id="XP_018139557.1">
    <property type="nucleotide sequence ID" value="XM_018294320.1"/>
</dbReference>
<reference evidence="1 2" key="1">
    <citation type="journal article" date="2016" name="PLoS Pathog.">
        <title>Biosynthesis of antibiotic leucinostatins in bio-control fungus Purpureocillium lilacinum and their inhibition on phytophthora revealed by genome mining.</title>
        <authorList>
            <person name="Wang G."/>
            <person name="Liu Z."/>
            <person name="Lin R."/>
            <person name="Li E."/>
            <person name="Mao Z."/>
            <person name="Ling J."/>
            <person name="Yang Y."/>
            <person name="Yin W.B."/>
            <person name="Xie B."/>
        </authorList>
    </citation>
    <scope>NUCLEOTIDE SEQUENCE [LARGE SCALE GENOMIC DNA]</scope>
    <source>
        <strain evidence="1">170</strain>
    </source>
</reference>
<protein>
    <submittedName>
        <fullName evidence="1">Uncharacterized protein</fullName>
    </submittedName>
</protein>
<sequence>MRQTRQRGERWAHVDVCPRWLMTSERTFLVSWTPSSLVHMLISSCCRCICNLCNQLWTLLVGCWFSL</sequence>
<comment type="caution">
    <text evidence="1">The sequence shown here is derived from an EMBL/GenBank/DDBJ whole genome shotgun (WGS) entry which is preliminary data.</text>
</comment>
<accession>A0A179F9V2</accession>
<evidence type="ECO:0000313" key="1">
    <source>
        <dbReference type="EMBL" id="OAQ61853.1"/>
    </source>
</evidence>
<proteinExistence type="predicted"/>
<gene>
    <name evidence="1" type="ORF">VFPPC_16567</name>
</gene>
<dbReference type="KEGG" id="pchm:VFPPC_16567"/>
<dbReference type="EMBL" id="LSBJ02000007">
    <property type="protein sequence ID" value="OAQ61853.1"/>
    <property type="molecule type" value="Genomic_DNA"/>
</dbReference>